<dbReference type="GO" id="GO:0005634">
    <property type="term" value="C:nucleus"/>
    <property type="evidence" value="ECO:0007669"/>
    <property type="project" value="InterPro"/>
</dbReference>
<dbReference type="OrthoDB" id="1751331at2759"/>
<dbReference type="InParanoid" id="F4RN31"/>
<reference evidence="4" key="1">
    <citation type="journal article" date="2011" name="Proc. Natl. Acad. Sci. U.S.A.">
        <title>Obligate biotrophy features unraveled by the genomic analysis of rust fungi.</title>
        <authorList>
            <person name="Duplessis S."/>
            <person name="Cuomo C.A."/>
            <person name="Lin Y.-C."/>
            <person name="Aerts A."/>
            <person name="Tisserant E."/>
            <person name="Veneault-Fourrey C."/>
            <person name="Joly D.L."/>
            <person name="Hacquard S."/>
            <person name="Amselem J."/>
            <person name="Cantarel B.L."/>
            <person name="Chiu R."/>
            <person name="Coutinho P.M."/>
            <person name="Feau N."/>
            <person name="Field M."/>
            <person name="Frey P."/>
            <person name="Gelhaye E."/>
            <person name="Goldberg J."/>
            <person name="Grabherr M.G."/>
            <person name="Kodira C.D."/>
            <person name="Kohler A."/>
            <person name="Kuees U."/>
            <person name="Lindquist E.A."/>
            <person name="Lucas S.M."/>
            <person name="Mago R."/>
            <person name="Mauceli E."/>
            <person name="Morin E."/>
            <person name="Murat C."/>
            <person name="Pangilinan J.L."/>
            <person name="Park R."/>
            <person name="Pearson M."/>
            <person name="Quesneville H."/>
            <person name="Rouhier N."/>
            <person name="Sakthikumar S."/>
            <person name="Salamov A.A."/>
            <person name="Schmutz J."/>
            <person name="Selles B."/>
            <person name="Shapiro H."/>
            <person name="Tanguay P."/>
            <person name="Tuskan G.A."/>
            <person name="Henrissat B."/>
            <person name="Van de Peer Y."/>
            <person name="Rouze P."/>
            <person name="Ellis J.G."/>
            <person name="Dodds P.N."/>
            <person name="Schein J.E."/>
            <person name="Zhong S."/>
            <person name="Hamelin R.C."/>
            <person name="Grigoriev I.V."/>
            <person name="Szabo L.J."/>
            <person name="Martin F."/>
        </authorList>
    </citation>
    <scope>NUCLEOTIDE SEQUENCE [LARGE SCALE GENOMIC DNA]</scope>
    <source>
        <strain evidence="4">98AG31 / pathotype 3-4-7</strain>
    </source>
</reference>
<dbReference type="CDD" id="cd04477">
    <property type="entry name" value="RPA1N"/>
    <property type="match status" value="1"/>
</dbReference>
<dbReference type="KEGG" id="mlr:MELLADRAFT_87378"/>
<feature type="region of interest" description="Disordered" evidence="1">
    <location>
        <begin position="123"/>
        <end position="191"/>
    </location>
</feature>
<dbReference type="GO" id="GO:0006260">
    <property type="term" value="P:DNA replication"/>
    <property type="evidence" value="ECO:0007669"/>
    <property type="project" value="InterPro"/>
</dbReference>
<gene>
    <name evidence="3" type="ORF">MELLADRAFT_87378</name>
</gene>
<dbReference type="EMBL" id="GL883109">
    <property type="protein sequence ID" value="EGG06226.1"/>
    <property type="molecule type" value="Genomic_DNA"/>
</dbReference>
<dbReference type="VEuPathDB" id="FungiDB:MELLADRAFT_87378"/>
<name>F4RN31_MELLP</name>
<dbReference type="InterPro" id="IPR012340">
    <property type="entry name" value="NA-bd_OB-fold"/>
</dbReference>
<dbReference type="FunFam" id="2.40.50.140:FF:000117">
    <property type="entry name" value="Replication protein A subunit"/>
    <property type="match status" value="1"/>
</dbReference>
<organism evidence="4">
    <name type="scientific">Melampsora larici-populina (strain 98AG31 / pathotype 3-4-7)</name>
    <name type="common">Poplar leaf rust fungus</name>
    <dbReference type="NCBI Taxonomy" id="747676"/>
    <lineage>
        <taxon>Eukaryota</taxon>
        <taxon>Fungi</taxon>
        <taxon>Dikarya</taxon>
        <taxon>Basidiomycota</taxon>
        <taxon>Pucciniomycotina</taxon>
        <taxon>Pucciniomycetes</taxon>
        <taxon>Pucciniales</taxon>
        <taxon>Melampsoraceae</taxon>
        <taxon>Melampsora</taxon>
    </lineage>
</organism>
<protein>
    <recommendedName>
        <fullName evidence="2">Replication factor-A protein 1 N-terminal domain-containing protein</fullName>
    </recommendedName>
</protein>
<evidence type="ECO:0000313" key="4">
    <source>
        <dbReference type="Proteomes" id="UP000001072"/>
    </source>
</evidence>
<dbReference type="RefSeq" id="XP_007410464.1">
    <property type="nucleotide sequence ID" value="XM_007410402.1"/>
</dbReference>
<sequence length="191" mass="20871">MHFFKMNYLLTEGAVLKLHEEQKEDIPDLVLQVLSLKPVGVPNARAATAGPQRWRLMISDGVHFITAMLSTQLNHLIDEGMLQRMCIVKLPSYTINMVGERRVVVLLTVEVIDSTCTKKIGNPTACGAPEDGAARPVVAKPEPTTEDTEPTITPSKPSVPNSNAKPSMNSSNRQVGPYVIPIMDLSPDSNK</sequence>
<feature type="compositionally biased region" description="Polar residues" evidence="1">
    <location>
        <begin position="155"/>
        <end position="174"/>
    </location>
</feature>
<dbReference type="GeneID" id="18934493"/>
<accession>F4RN31</accession>
<dbReference type="Gene3D" id="2.40.50.140">
    <property type="entry name" value="Nucleic acid-binding proteins"/>
    <property type="match status" value="1"/>
</dbReference>
<evidence type="ECO:0000313" key="3">
    <source>
        <dbReference type="EMBL" id="EGG06226.1"/>
    </source>
</evidence>
<feature type="domain" description="Replication factor-A protein 1 N-terminal" evidence="2">
    <location>
        <begin position="10"/>
        <end position="113"/>
    </location>
</feature>
<keyword evidence="4" id="KW-1185">Reference proteome</keyword>
<dbReference type="Proteomes" id="UP000001072">
    <property type="component" value="Unassembled WGS sequence"/>
</dbReference>
<dbReference type="GO" id="GO:0003677">
    <property type="term" value="F:DNA binding"/>
    <property type="evidence" value="ECO:0007669"/>
    <property type="project" value="InterPro"/>
</dbReference>
<evidence type="ECO:0000259" key="2">
    <source>
        <dbReference type="Pfam" id="PF04057"/>
    </source>
</evidence>
<dbReference type="STRING" id="747676.F4RN31"/>
<dbReference type="InterPro" id="IPR007199">
    <property type="entry name" value="Rep_factor-A_N"/>
</dbReference>
<dbReference type="SUPFAM" id="SSF50249">
    <property type="entry name" value="Nucleic acid-binding proteins"/>
    <property type="match status" value="1"/>
</dbReference>
<dbReference type="AlphaFoldDB" id="F4RN31"/>
<dbReference type="Pfam" id="PF04057">
    <property type="entry name" value="Rep-A_N"/>
    <property type="match status" value="1"/>
</dbReference>
<dbReference type="eggNOG" id="KOG0851">
    <property type="taxonomic scope" value="Eukaryota"/>
</dbReference>
<dbReference type="HOGENOM" id="CLU_1421701_0_0_1"/>
<evidence type="ECO:0000256" key="1">
    <source>
        <dbReference type="SAM" id="MobiDB-lite"/>
    </source>
</evidence>
<proteinExistence type="predicted"/>